<dbReference type="SMART" id="SM00506">
    <property type="entry name" value="A1pp"/>
    <property type="match status" value="1"/>
</dbReference>
<gene>
    <name evidence="2" type="ORF">KEG57_03220</name>
</gene>
<dbReference type="InterPro" id="IPR002589">
    <property type="entry name" value="Macro_dom"/>
</dbReference>
<organism evidence="2 3">
    <name type="scientific">Polyangium jinanense</name>
    <dbReference type="NCBI Taxonomy" id="2829994"/>
    <lineage>
        <taxon>Bacteria</taxon>
        <taxon>Pseudomonadati</taxon>
        <taxon>Myxococcota</taxon>
        <taxon>Polyangia</taxon>
        <taxon>Polyangiales</taxon>
        <taxon>Polyangiaceae</taxon>
        <taxon>Polyangium</taxon>
    </lineage>
</organism>
<dbReference type="RefSeq" id="WP_272418088.1">
    <property type="nucleotide sequence ID" value="NZ_JAGTJJ010000001.1"/>
</dbReference>
<dbReference type="SUPFAM" id="SSF52949">
    <property type="entry name" value="Macro domain-like"/>
    <property type="match status" value="1"/>
</dbReference>
<protein>
    <submittedName>
        <fullName evidence="2">O-acetyl-ADP-ribose deacetylase</fullName>
    </submittedName>
</protein>
<reference evidence="2 3" key="1">
    <citation type="submission" date="2021-04" db="EMBL/GenBank/DDBJ databases">
        <title>Genome analysis of Polyangium sp.</title>
        <authorList>
            <person name="Li Y."/>
            <person name="Wang J."/>
        </authorList>
    </citation>
    <scope>NUCLEOTIDE SEQUENCE [LARGE SCALE GENOMIC DNA]</scope>
    <source>
        <strain evidence="2 3">SDU14</strain>
    </source>
</reference>
<dbReference type="AlphaFoldDB" id="A0A9X3WYD2"/>
<dbReference type="PANTHER" id="PTHR11106:SF27">
    <property type="entry name" value="MACRO DOMAIN-CONTAINING PROTEIN"/>
    <property type="match status" value="1"/>
</dbReference>
<dbReference type="PANTHER" id="PTHR11106">
    <property type="entry name" value="GANGLIOSIDE INDUCED DIFFERENTIATION ASSOCIATED PROTEIN 2-RELATED"/>
    <property type="match status" value="1"/>
</dbReference>
<dbReference type="InterPro" id="IPR043472">
    <property type="entry name" value="Macro_dom-like"/>
</dbReference>
<dbReference type="Proteomes" id="UP001151081">
    <property type="component" value="Unassembled WGS sequence"/>
</dbReference>
<dbReference type="EMBL" id="JAGTJJ010000001">
    <property type="protein sequence ID" value="MDC3979495.1"/>
    <property type="molecule type" value="Genomic_DNA"/>
</dbReference>
<dbReference type="Pfam" id="PF01661">
    <property type="entry name" value="Macro"/>
    <property type="match status" value="1"/>
</dbReference>
<dbReference type="PROSITE" id="PS51154">
    <property type="entry name" value="MACRO"/>
    <property type="match status" value="1"/>
</dbReference>
<evidence type="ECO:0000313" key="2">
    <source>
        <dbReference type="EMBL" id="MDC3979495.1"/>
    </source>
</evidence>
<evidence type="ECO:0000259" key="1">
    <source>
        <dbReference type="PROSITE" id="PS51154"/>
    </source>
</evidence>
<dbReference type="NCBIfam" id="NF001664">
    <property type="entry name" value="PRK00431.1-6"/>
    <property type="match status" value="1"/>
</dbReference>
<accession>A0A9X3WYD2</accession>
<keyword evidence="3" id="KW-1185">Reference proteome</keyword>
<evidence type="ECO:0000313" key="3">
    <source>
        <dbReference type="Proteomes" id="UP001151081"/>
    </source>
</evidence>
<feature type="domain" description="Macro" evidence="1">
    <location>
        <begin position="1"/>
        <end position="184"/>
    </location>
</feature>
<proteinExistence type="predicted"/>
<name>A0A9X3WYD2_9BACT</name>
<sequence>MPREFAVGPCKVSLVEGDITTEDVDAIANAANAGLLGGGGVDGAIHRAAGPELVAACREVKKSLPGGLLQTGGAVITPGFRLRARHVIHCVGPVYEREGADAPKLLASCYTEALRLCREHGLSSIAFPAISTGVYGYPLDAAARVSLTAVRDDLRAHGTPSVVKMVLFGQSALSAFLRAAEEVFPAAEP</sequence>
<dbReference type="Gene3D" id="3.40.220.10">
    <property type="entry name" value="Leucine Aminopeptidase, subunit E, domain 1"/>
    <property type="match status" value="1"/>
</dbReference>
<comment type="caution">
    <text evidence="2">The sequence shown here is derived from an EMBL/GenBank/DDBJ whole genome shotgun (WGS) entry which is preliminary data.</text>
</comment>